<dbReference type="GO" id="GO:0019379">
    <property type="term" value="P:sulfate assimilation, phosphoadenylyl sulfate reduction by phosphoadenylyl-sulfate reductase (thioredoxin)"/>
    <property type="evidence" value="ECO:0007669"/>
    <property type="project" value="TreeGrafter"/>
</dbReference>
<comment type="pathway">
    <text evidence="3 10 11">Sulfur metabolism; hydrogen sulfide biosynthesis; sulfite from sulfate: step 2/3.</text>
</comment>
<evidence type="ECO:0000256" key="11">
    <source>
        <dbReference type="RuleBase" id="RU004347"/>
    </source>
</evidence>
<proteinExistence type="inferred from homology"/>
<evidence type="ECO:0000259" key="12">
    <source>
        <dbReference type="Pfam" id="PF01583"/>
    </source>
</evidence>
<dbReference type="NCBIfam" id="NF002059">
    <property type="entry name" value="PRK00889.1"/>
    <property type="match status" value="1"/>
</dbReference>
<organism evidence="13">
    <name type="scientific">Thermoleptolyngbya oregonensis NK1-22</name>
    <dbReference type="NCBI Taxonomy" id="2547457"/>
    <lineage>
        <taxon>Bacteria</taxon>
        <taxon>Bacillati</taxon>
        <taxon>Cyanobacteriota</taxon>
        <taxon>Cyanophyceae</taxon>
        <taxon>Oculatellales</taxon>
        <taxon>Oculatellaceae</taxon>
        <taxon>Thermoleptolyngbya</taxon>
    </lineage>
</organism>
<name>A0AA96Y3A7_9CYAN</name>
<keyword evidence="5 10" id="KW-0597">Phosphoprotein</keyword>
<keyword evidence="6 10" id="KW-0808">Transferase</keyword>
<dbReference type="NCBIfam" id="NF003013">
    <property type="entry name" value="PRK03846.1"/>
    <property type="match status" value="1"/>
</dbReference>
<sequence length="200" mass="21960">MQQRGVTVWFTGLSGAGKTTICQAVEAQLRQQGYAVEVLDGDIVRENLTKGLGFSKEDRDENIRRIGFVSQLLTRNGVIVLVSAISPYRAVREEVRERIGNFIEVYVSAPLAACEARDVKGLYKRARAGEIKNFTGIDDPYEPPLAPEVDCQTHLETLDESVSKVIATLKSYLEANVTPEAQPKFCLEAGLAMQSGLKGI</sequence>
<dbReference type="CDD" id="cd02027">
    <property type="entry name" value="APSK"/>
    <property type="match status" value="1"/>
</dbReference>
<evidence type="ECO:0000256" key="8">
    <source>
        <dbReference type="ARBA" id="ARBA00022777"/>
    </source>
</evidence>
<dbReference type="KEGG" id="tog:HNI00_12770"/>
<dbReference type="PANTHER" id="PTHR42700:SF1">
    <property type="entry name" value="SULFATE ADENYLYLTRANSFERASE"/>
    <property type="match status" value="1"/>
</dbReference>
<dbReference type="FunFam" id="3.40.50.300:FF:000802">
    <property type="entry name" value="Sulfate adenylyltransferase"/>
    <property type="match status" value="1"/>
</dbReference>
<dbReference type="GO" id="GO:0004781">
    <property type="term" value="F:sulfate adenylyltransferase (ATP) activity"/>
    <property type="evidence" value="ECO:0007669"/>
    <property type="project" value="TreeGrafter"/>
</dbReference>
<dbReference type="AlphaFoldDB" id="A0AA96Y3A7"/>
<accession>A0AA96Y3A7</accession>
<evidence type="ECO:0000256" key="3">
    <source>
        <dbReference type="ARBA" id="ARBA00004806"/>
    </source>
</evidence>
<dbReference type="SUPFAM" id="SSF52540">
    <property type="entry name" value="P-loop containing nucleoside triphosphate hydrolases"/>
    <property type="match status" value="1"/>
</dbReference>
<dbReference type="Gene3D" id="3.40.50.300">
    <property type="entry name" value="P-loop containing nucleotide triphosphate hydrolases"/>
    <property type="match status" value="1"/>
</dbReference>
<dbReference type="InterPro" id="IPR002891">
    <property type="entry name" value="APS"/>
</dbReference>
<dbReference type="PANTHER" id="PTHR42700">
    <property type="entry name" value="SULFATE ADENYLYLTRANSFERASE"/>
    <property type="match status" value="1"/>
</dbReference>
<evidence type="ECO:0000256" key="4">
    <source>
        <dbReference type="ARBA" id="ARBA00012121"/>
    </source>
</evidence>
<evidence type="ECO:0000256" key="5">
    <source>
        <dbReference type="ARBA" id="ARBA00022553"/>
    </source>
</evidence>
<dbReference type="GO" id="GO:0005737">
    <property type="term" value="C:cytoplasm"/>
    <property type="evidence" value="ECO:0007669"/>
    <property type="project" value="TreeGrafter"/>
</dbReference>
<evidence type="ECO:0000313" key="13">
    <source>
        <dbReference type="EMBL" id="WOB43922.1"/>
    </source>
</evidence>
<feature type="active site" description="Phosphoserine intermediate" evidence="10">
    <location>
        <position position="86"/>
    </location>
</feature>
<comment type="catalytic activity">
    <reaction evidence="1 10 11">
        <text>adenosine 5'-phosphosulfate + ATP = 3'-phosphoadenylyl sulfate + ADP + H(+)</text>
        <dbReference type="Rhea" id="RHEA:24152"/>
        <dbReference type="ChEBI" id="CHEBI:15378"/>
        <dbReference type="ChEBI" id="CHEBI:30616"/>
        <dbReference type="ChEBI" id="CHEBI:58243"/>
        <dbReference type="ChEBI" id="CHEBI:58339"/>
        <dbReference type="ChEBI" id="CHEBI:456216"/>
        <dbReference type="EC" id="2.7.1.25"/>
    </reaction>
</comment>
<reference evidence="13" key="1">
    <citation type="submission" date="2020-05" db="EMBL/GenBank/DDBJ databases">
        <authorList>
            <person name="Zhu T."/>
            <person name="Keshari N."/>
            <person name="Lu X."/>
        </authorList>
    </citation>
    <scope>NUCLEOTIDE SEQUENCE</scope>
    <source>
        <strain evidence="13">NK1-22</strain>
    </source>
</reference>
<dbReference type="NCBIfam" id="TIGR00455">
    <property type="entry name" value="apsK"/>
    <property type="match status" value="1"/>
</dbReference>
<dbReference type="GO" id="GO:0004020">
    <property type="term" value="F:adenylylsulfate kinase activity"/>
    <property type="evidence" value="ECO:0007669"/>
    <property type="project" value="UniProtKB-UniRule"/>
</dbReference>
<evidence type="ECO:0000256" key="2">
    <source>
        <dbReference type="ARBA" id="ARBA00002632"/>
    </source>
</evidence>
<dbReference type="GO" id="GO:0010134">
    <property type="term" value="P:sulfate assimilation via adenylyl sulfate reduction"/>
    <property type="evidence" value="ECO:0007669"/>
    <property type="project" value="TreeGrafter"/>
</dbReference>
<dbReference type="InterPro" id="IPR050512">
    <property type="entry name" value="Sulf_AdTrans/APS_kinase"/>
</dbReference>
<keyword evidence="9 10" id="KW-0067">ATP-binding</keyword>
<keyword evidence="8 10" id="KW-0418">Kinase</keyword>
<feature type="domain" description="APS kinase" evidence="12">
    <location>
        <begin position="4"/>
        <end position="151"/>
    </location>
</feature>
<evidence type="ECO:0000256" key="1">
    <source>
        <dbReference type="ARBA" id="ARBA00001823"/>
    </source>
</evidence>
<protein>
    <recommendedName>
        <fullName evidence="4 10">Adenylyl-sulfate kinase</fullName>
        <ecNumber evidence="4 10">2.7.1.25</ecNumber>
    </recommendedName>
    <alternativeName>
        <fullName evidence="10">APS kinase</fullName>
    </alternativeName>
    <alternativeName>
        <fullName evidence="10">ATP adenosine-5'-phosphosulfate 3'-phosphotransferase</fullName>
    </alternativeName>
    <alternativeName>
        <fullName evidence="10">Adenosine-5'-phosphosulfate kinase</fullName>
    </alternativeName>
</protein>
<evidence type="ECO:0000256" key="9">
    <source>
        <dbReference type="ARBA" id="ARBA00022840"/>
    </source>
</evidence>
<dbReference type="GO" id="GO:0070814">
    <property type="term" value="P:hydrogen sulfide biosynthetic process"/>
    <property type="evidence" value="ECO:0007669"/>
    <property type="project" value="UniProtKB-UniRule"/>
</dbReference>
<dbReference type="GO" id="GO:0005524">
    <property type="term" value="F:ATP binding"/>
    <property type="evidence" value="ECO:0007669"/>
    <property type="project" value="UniProtKB-UniRule"/>
</dbReference>
<evidence type="ECO:0000256" key="7">
    <source>
        <dbReference type="ARBA" id="ARBA00022741"/>
    </source>
</evidence>
<feature type="binding site" evidence="10">
    <location>
        <begin position="12"/>
        <end position="19"/>
    </location>
    <ligand>
        <name>ATP</name>
        <dbReference type="ChEBI" id="CHEBI:30616"/>
    </ligand>
</feature>
<gene>
    <name evidence="10 13" type="primary">cysC</name>
    <name evidence="13" type="ORF">HNI00_12770</name>
</gene>
<keyword evidence="7 10" id="KW-0547">Nucleotide-binding</keyword>
<dbReference type="EC" id="2.7.1.25" evidence="4 10"/>
<dbReference type="HAMAP" id="MF_00065">
    <property type="entry name" value="Adenylyl_sulf_kinase"/>
    <property type="match status" value="1"/>
</dbReference>
<comment type="similarity">
    <text evidence="10 11">Belongs to the APS kinase family.</text>
</comment>
<evidence type="ECO:0000256" key="10">
    <source>
        <dbReference type="HAMAP-Rule" id="MF_00065"/>
    </source>
</evidence>
<dbReference type="InterPro" id="IPR027417">
    <property type="entry name" value="P-loop_NTPase"/>
</dbReference>
<dbReference type="RefSeq" id="WP_316786705.1">
    <property type="nucleotide sequence ID" value="NZ_CP053540.1"/>
</dbReference>
<dbReference type="EMBL" id="CP053540">
    <property type="protein sequence ID" value="WOB43922.1"/>
    <property type="molecule type" value="Genomic_DNA"/>
</dbReference>
<dbReference type="InterPro" id="IPR059117">
    <property type="entry name" value="APS_kinase_dom"/>
</dbReference>
<evidence type="ECO:0000256" key="6">
    <source>
        <dbReference type="ARBA" id="ARBA00022679"/>
    </source>
</evidence>
<dbReference type="Pfam" id="PF01583">
    <property type="entry name" value="APS_kinase"/>
    <property type="match status" value="1"/>
</dbReference>
<comment type="function">
    <text evidence="2 10 11">Catalyzes the synthesis of activated sulfate.</text>
</comment>